<dbReference type="EMBL" id="SPHZ02000012">
    <property type="protein sequence ID" value="KAF0888002.1"/>
    <property type="molecule type" value="Genomic_DNA"/>
</dbReference>
<dbReference type="Proteomes" id="UP000479710">
    <property type="component" value="Unassembled WGS sequence"/>
</dbReference>
<dbReference type="InterPro" id="IPR000225">
    <property type="entry name" value="Armadillo"/>
</dbReference>
<keyword evidence="10" id="KW-1185">Reference proteome</keyword>
<keyword evidence="2" id="KW-0723">Serine/threonine-protein kinase</keyword>
<name>A0A6G1BJH8_9ORYZ</name>
<comment type="catalytic activity">
    <reaction evidence="8">
        <text>L-seryl-[protein] + ATP = O-phospho-L-seryl-[protein] + ADP + H(+)</text>
        <dbReference type="Rhea" id="RHEA:17989"/>
        <dbReference type="Rhea" id="RHEA-COMP:9863"/>
        <dbReference type="Rhea" id="RHEA-COMP:11604"/>
        <dbReference type="ChEBI" id="CHEBI:15378"/>
        <dbReference type="ChEBI" id="CHEBI:29999"/>
        <dbReference type="ChEBI" id="CHEBI:30616"/>
        <dbReference type="ChEBI" id="CHEBI:83421"/>
        <dbReference type="ChEBI" id="CHEBI:456216"/>
        <dbReference type="EC" id="2.7.11.1"/>
    </reaction>
</comment>
<dbReference type="GO" id="GO:0004674">
    <property type="term" value="F:protein serine/threonine kinase activity"/>
    <property type="evidence" value="ECO:0007669"/>
    <property type="project" value="UniProtKB-KW"/>
</dbReference>
<dbReference type="SUPFAM" id="SSF48371">
    <property type="entry name" value="ARM repeat"/>
    <property type="match status" value="1"/>
</dbReference>
<dbReference type="GO" id="GO:0005524">
    <property type="term" value="F:ATP binding"/>
    <property type="evidence" value="ECO:0007669"/>
    <property type="project" value="UniProtKB-KW"/>
</dbReference>
<dbReference type="Gene3D" id="1.25.10.10">
    <property type="entry name" value="Leucine-rich Repeat Variant"/>
    <property type="match status" value="1"/>
</dbReference>
<dbReference type="Pfam" id="PF00514">
    <property type="entry name" value="Arm"/>
    <property type="match status" value="1"/>
</dbReference>
<dbReference type="AlphaFoldDB" id="A0A6G1BJH8"/>
<evidence type="ECO:0000256" key="7">
    <source>
        <dbReference type="ARBA" id="ARBA00047899"/>
    </source>
</evidence>
<dbReference type="InterPro" id="IPR016024">
    <property type="entry name" value="ARM-type_fold"/>
</dbReference>
<evidence type="ECO:0000256" key="6">
    <source>
        <dbReference type="ARBA" id="ARBA00022840"/>
    </source>
</evidence>
<evidence type="ECO:0000256" key="4">
    <source>
        <dbReference type="ARBA" id="ARBA00022741"/>
    </source>
</evidence>
<dbReference type="EC" id="2.7.11.1" evidence="1"/>
<dbReference type="GO" id="GO:0005737">
    <property type="term" value="C:cytoplasm"/>
    <property type="evidence" value="ECO:0007669"/>
    <property type="project" value="TreeGrafter"/>
</dbReference>
<evidence type="ECO:0000313" key="10">
    <source>
        <dbReference type="Proteomes" id="UP000479710"/>
    </source>
</evidence>
<evidence type="ECO:0000256" key="3">
    <source>
        <dbReference type="ARBA" id="ARBA00022679"/>
    </source>
</evidence>
<sequence>MCNAFDNPSICRFTTVSPFEVQLKQEEIAFNIDTLIKSWSSQPRRMEHVKLLTDLLSDMHLKALAAWTDLGGGKKSSPNMPSASASINSGFLLNIASPGGRIGTDFYKPIDEAGIVGYLKNFLSNEDPDLRAKACSAIGNMCRYNPYFYSSLRYLTLFSGNRHQIRRRVGAGRRGVSTGRNACNAGKSVRGNVQDAEDSA</sequence>
<evidence type="ECO:0000256" key="8">
    <source>
        <dbReference type="ARBA" id="ARBA00048679"/>
    </source>
</evidence>
<evidence type="ECO:0000256" key="1">
    <source>
        <dbReference type="ARBA" id="ARBA00012513"/>
    </source>
</evidence>
<dbReference type="PANTHER" id="PTHR22983:SF6">
    <property type="entry name" value="SERINE_THREONINE-PROTEIN KINASE 36"/>
    <property type="match status" value="1"/>
</dbReference>
<evidence type="ECO:0000313" key="9">
    <source>
        <dbReference type="EMBL" id="KAF0888002.1"/>
    </source>
</evidence>
<evidence type="ECO:0000256" key="2">
    <source>
        <dbReference type="ARBA" id="ARBA00022527"/>
    </source>
</evidence>
<comment type="caution">
    <text evidence="9">The sequence shown here is derived from an EMBL/GenBank/DDBJ whole genome shotgun (WGS) entry which is preliminary data.</text>
</comment>
<keyword evidence="4" id="KW-0547">Nucleotide-binding</keyword>
<dbReference type="PANTHER" id="PTHR22983">
    <property type="entry name" value="PROTEIN KINASE RELATED"/>
    <property type="match status" value="1"/>
</dbReference>
<keyword evidence="6" id="KW-0067">ATP-binding</keyword>
<dbReference type="OrthoDB" id="1682454at2759"/>
<dbReference type="InterPro" id="IPR011989">
    <property type="entry name" value="ARM-like"/>
</dbReference>
<organism evidence="9 10">
    <name type="scientific">Oryza meyeriana var. granulata</name>
    <dbReference type="NCBI Taxonomy" id="110450"/>
    <lineage>
        <taxon>Eukaryota</taxon>
        <taxon>Viridiplantae</taxon>
        <taxon>Streptophyta</taxon>
        <taxon>Embryophyta</taxon>
        <taxon>Tracheophyta</taxon>
        <taxon>Spermatophyta</taxon>
        <taxon>Magnoliopsida</taxon>
        <taxon>Liliopsida</taxon>
        <taxon>Poales</taxon>
        <taxon>Poaceae</taxon>
        <taxon>BOP clade</taxon>
        <taxon>Oryzoideae</taxon>
        <taxon>Oryzeae</taxon>
        <taxon>Oryzinae</taxon>
        <taxon>Oryza</taxon>
        <taxon>Oryza meyeriana</taxon>
    </lineage>
</organism>
<keyword evidence="3" id="KW-0808">Transferase</keyword>
<reference evidence="9 10" key="1">
    <citation type="submission" date="2019-11" db="EMBL/GenBank/DDBJ databases">
        <title>Whole genome sequence of Oryza granulata.</title>
        <authorList>
            <person name="Li W."/>
        </authorList>
    </citation>
    <scope>NUCLEOTIDE SEQUENCE [LARGE SCALE GENOMIC DNA]</scope>
    <source>
        <strain evidence="10">cv. Menghai</strain>
        <tissue evidence="9">Leaf</tissue>
    </source>
</reference>
<accession>A0A6G1BJH8</accession>
<keyword evidence="5" id="KW-0418">Kinase</keyword>
<protein>
    <recommendedName>
        <fullName evidence="1">non-specific serine/threonine protein kinase</fullName>
        <ecNumber evidence="1">2.7.11.1</ecNumber>
    </recommendedName>
</protein>
<proteinExistence type="predicted"/>
<comment type="catalytic activity">
    <reaction evidence="7">
        <text>L-threonyl-[protein] + ATP = O-phospho-L-threonyl-[protein] + ADP + H(+)</text>
        <dbReference type="Rhea" id="RHEA:46608"/>
        <dbReference type="Rhea" id="RHEA-COMP:11060"/>
        <dbReference type="Rhea" id="RHEA-COMP:11605"/>
        <dbReference type="ChEBI" id="CHEBI:15378"/>
        <dbReference type="ChEBI" id="CHEBI:30013"/>
        <dbReference type="ChEBI" id="CHEBI:30616"/>
        <dbReference type="ChEBI" id="CHEBI:61977"/>
        <dbReference type="ChEBI" id="CHEBI:456216"/>
        <dbReference type="EC" id="2.7.11.1"/>
    </reaction>
</comment>
<evidence type="ECO:0000256" key="5">
    <source>
        <dbReference type="ARBA" id="ARBA00022777"/>
    </source>
</evidence>
<gene>
    <name evidence="9" type="ORF">E2562_006918</name>
</gene>